<proteinExistence type="predicted"/>
<evidence type="ECO:0000313" key="3">
    <source>
        <dbReference type="Proteomes" id="UP000255061"/>
    </source>
</evidence>
<dbReference type="Proteomes" id="UP000255061">
    <property type="component" value="Unassembled WGS sequence"/>
</dbReference>
<reference evidence="2 3" key="1">
    <citation type="submission" date="2018-06" db="EMBL/GenBank/DDBJ databases">
        <authorList>
            <consortium name="Pathogen Informatics"/>
            <person name="Doyle S."/>
        </authorList>
    </citation>
    <scope>NUCLEOTIDE SEQUENCE [LARGE SCALE GENOMIC DNA]</scope>
    <source>
        <strain evidence="2 3">NCTC10736</strain>
    </source>
</reference>
<dbReference type="EMBL" id="UGYV01000001">
    <property type="protein sequence ID" value="SUI93668.1"/>
    <property type="molecule type" value="Genomic_DNA"/>
</dbReference>
<protein>
    <submittedName>
        <fullName evidence="2">Uncharacterized protein</fullName>
    </submittedName>
</protein>
<accession>A0A380B7L0</accession>
<feature type="compositionally biased region" description="Gly residues" evidence="1">
    <location>
        <begin position="108"/>
        <end position="126"/>
    </location>
</feature>
<evidence type="ECO:0000313" key="2">
    <source>
        <dbReference type="EMBL" id="SUI93668.1"/>
    </source>
</evidence>
<feature type="region of interest" description="Disordered" evidence="1">
    <location>
        <begin position="105"/>
        <end position="126"/>
    </location>
</feature>
<sequence>MIVETDLDFSSGGSLRNQRQFLSSGSFTVPDGVTKLYITACGGGAGGTQYSGGYRAGTPGGDTSFGEIITCHGGVTGSSLSHEGGGVTAPDTCLDYAFNGGSTNKAGIPGGGSGQRKGGLGGDRGGGGGASALADGGDGFMNHNYLPIKPVKSGFGAGGGGGGTGIGTGSAGDNACGGSGAGAVINAPIDVTPGDTHLVTIGAGGVAAFYNGSYVAGHGGDGMLIVRWEGV</sequence>
<name>A0A380B7L0_9GAMM</name>
<gene>
    <name evidence="2" type="ORF">NCTC10736_03783</name>
</gene>
<organism evidence="2 3">
    <name type="scientific">Shewanella morhuae</name>
    <dbReference type="NCBI Taxonomy" id="365591"/>
    <lineage>
        <taxon>Bacteria</taxon>
        <taxon>Pseudomonadati</taxon>
        <taxon>Pseudomonadota</taxon>
        <taxon>Gammaproteobacteria</taxon>
        <taxon>Alteromonadales</taxon>
        <taxon>Shewanellaceae</taxon>
        <taxon>Shewanella</taxon>
    </lineage>
</organism>
<evidence type="ECO:0000256" key="1">
    <source>
        <dbReference type="SAM" id="MobiDB-lite"/>
    </source>
</evidence>
<dbReference type="RefSeq" id="WP_147284463.1">
    <property type="nucleotide sequence ID" value="NZ_UGYV01000001.1"/>
</dbReference>
<dbReference type="AlphaFoldDB" id="A0A380B7L0"/>